<dbReference type="EMBL" id="GL636506">
    <property type="protein sequence ID" value="EFW14391.1"/>
    <property type="molecule type" value="Genomic_DNA"/>
</dbReference>
<sequence>MKQHPLILHLQLWYQCTLYIHIDAYIPSGIEQHGYINPSSPLQAPVCNYRPVHPPSLFASAALKSEITLRLELLSYHDGNGFGARLTSAQAYTARSALRHANAIKIDESAID</sequence>
<organism evidence="2">
    <name type="scientific">Coccidioides posadasii (strain RMSCC 757 / Silveira)</name>
    <name type="common">Valley fever fungus</name>
    <dbReference type="NCBI Taxonomy" id="443226"/>
    <lineage>
        <taxon>Eukaryota</taxon>
        <taxon>Fungi</taxon>
        <taxon>Dikarya</taxon>
        <taxon>Ascomycota</taxon>
        <taxon>Pezizomycotina</taxon>
        <taxon>Eurotiomycetes</taxon>
        <taxon>Eurotiomycetidae</taxon>
        <taxon>Onygenales</taxon>
        <taxon>Onygenaceae</taxon>
        <taxon>Coccidioides</taxon>
    </lineage>
</organism>
<dbReference type="Proteomes" id="UP000002497">
    <property type="component" value="Unassembled WGS sequence"/>
</dbReference>
<dbReference type="AlphaFoldDB" id="E9DGN0"/>
<protein>
    <submittedName>
        <fullName evidence="1">Predicted protein</fullName>
    </submittedName>
</protein>
<dbReference type="HOGENOM" id="CLU_2145639_0_0_1"/>
<evidence type="ECO:0000313" key="2">
    <source>
        <dbReference type="Proteomes" id="UP000002497"/>
    </source>
</evidence>
<keyword evidence="2" id="KW-1185">Reference proteome</keyword>
<accession>E9DGN0</accession>
<name>E9DGN0_COCPS</name>
<gene>
    <name evidence="1" type="ORF">CPSG_08979</name>
</gene>
<dbReference type="VEuPathDB" id="FungiDB:CPSG_08979"/>
<evidence type="ECO:0000313" key="1">
    <source>
        <dbReference type="EMBL" id="EFW14391.1"/>
    </source>
</evidence>
<proteinExistence type="predicted"/>
<reference evidence="2" key="2">
    <citation type="submission" date="2010-03" db="EMBL/GenBank/DDBJ databases">
        <title>The genome sequence of Coccidioides posadasii strain Silveira.</title>
        <authorList>
            <consortium name="The Broad Institute Genome Sequencing Center for Infectious Disease"/>
            <person name="Neafsey D."/>
            <person name="Orbach M."/>
            <person name="Henn M.R."/>
            <person name="Cole G.T."/>
            <person name="Galgiani J."/>
            <person name="Gardner M.J."/>
            <person name="Kirkland T.N."/>
            <person name="Taylor J.W."/>
            <person name="Young S.K."/>
            <person name="Zeng Q."/>
            <person name="Koehrsen M."/>
            <person name="Alvarado L."/>
            <person name="Berlin A."/>
            <person name="Borenstein D."/>
            <person name="Chapman S.B."/>
            <person name="Chen Z."/>
            <person name="Engels R."/>
            <person name="Freedman E."/>
            <person name="Gellesch M."/>
            <person name="Goldberg J."/>
            <person name="Griggs A."/>
            <person name="Gujja S."/>
            <person name="Heilman E."/>
            <person name="Heiman D."/>
            <person name="Howarth C."/>
            <person name="Jen D."/>
            <person name="Larson L."/>
            <person name="Mehta T."/>
            <person name="Neiman D."/>
            <person name="Park D."/>
            <person name="Pearson M."/>
            <person name="Richards J."/>
            <person name="Roberts A."/>
            <person name="Saif S."/>
            <person name="Shea T."/>
            <person name="Shenoy N."/>
            <person name="Sisk P."/>
            <person name="Stolte C."/>
            <person name="Sykes S."/>
            <person name="Walk T."/>
            <person name="White J."/>
            <person name="Yandava C."/>
            <person name="Haas B."/>
            <person name="Nusbaum C."/>
            <person name="Birren B."/>
        </authorList>
    </citation>
    <scope>NUCLEOTIDE SEQUENCE [LARGE SCALE GENOMIC DNA]</scope>
    <source>
        <strain evidence="2">RMSCC 757 / Silveira</strain>
    </source>
</reference>
<reference evidence="2" key="1">
    <citation type="journal article" date="2010" name="Genome Res.">
        <title>Population genomic sequencing of Coccidioides fungi reveals recent hybridization and transposon control.</title>
        <authorList>
            <person name="Neafsey D.E."/>
            <person name="Barker B.M."/>
            <person name="Sharpton T.J."/>
            <person name="Stajich J.E."/>
            <person name="Park D.J."/>
            <person name="Whiston E."/>
            <person name="Hung C.-Y."/>
            <person name="McMahan C."/>
            <person name="White J."/>
            <person name="Sykes S."/>
            <person name="Heiman D."/>
            <person name="Young S."/>
            <person name="Zeng Q."/>
            <person name="Abouelleil A."/>
            <person name="Aftuck L."/>
            <person name="Bessette D."/>
            <person name="Brown A."/>
            <person name="FitzGerald M."/>
            <person name="Lui A."/>
            <person name="Macdonald J.P."/>
            <person name="Priest M."/>
            <person name="Orbach M.J."/>
            <person name="Galgiani J.N."/>
            <person name="Kirkland T.N."/>
            <person name="Cole G.T."/>
            <person name="Birren B.W."/>
            <person name="Henn M.R."/>
            <person name="Taylor J.W."/>
            <person name="Rounsley S.D."/>
        </authorList>
    </citation>
    <scope>NUCLEOTIDE SEQUENCE [LARGE SCALE GENOMIC DNA]</scope>
    <source>
        <strain evidence="2">RMSCC 757 / Silveira</strain>
    </source>
</reference>